<feature type="domain" description="ATP-grasp" evidence="19">
    <location>
        <begin position="107"/>
        <end position="314"/>
    </location>
</feature>
<evidence type="ECO:0000256" key="12">
    <source>
        <dbReference type="ARBA" id="ARBA00023211"/>
    </source>
</evidence>
<dbReference type="EC" id="6.3.4.13" evidence="4 17"/>
<accession>A0A562B275</accession>
<dbReference type="Pfam" id="PF02843">
    <property type="entry name" value="GARS_C"/>
    <property type="match status" value="1"/>
</dbReference>
<evidence type="ECO:0000256" key="2">
    <source>
        <dbReference type="ARBA" id="ARBA00001946"/>
    </source>
</evidence>
<dbReference type="FunFam" id="3.90.600.10:FF:000001">
    <property type="entry name" value="Trifunctional purine biosynthetic protein adenosine-3"/>
    <property type="match status" value="1"/>
</dbReference>
<evidence type="ECO:0000256" key="4">
    <source>
        <dbReference type="ARBA" id="ARBA00013255"/>
    </source>
</evidence>
<dbReference type="GO" id="GO:0004637">
    <property type="term" value="F:phosphoribosylamine-glycine ligase activity"/>
    <property type="evidence" value="ECO:0007669"/>
    <property type="project" value="UniProtKB-UniRule"/>
</dbReference>
<dbReference type="InterPro" id="IPR016185">
    <property type="entry name" value="PreATP-grasp_dom_sf"/>
</dbReference>
<comment type="similarity">
    <text evidence="13 17">Belongs to the GARS family.</text>
</comment>
<comment type="caution">
    <text evidence="20">The sequence shown here is derived from an EMBL/GenBank/DDBJ whole genome shotgun (WGS) entry which is preliminary data.</text>
</comment>
<dbReference type="UniPathway" id="UPA00074">
    <property type="reaction ID" value="UER00125"/>
</dbReference>
<dbReference type="Pfam" id="PF01071">
    <property type="entry name" value="GARS_A"/>
    <property type="match status" value="1"/>
</dbReference>
<dbReference type="InterPro" id="IPR020561">
    <property type="entry name" value="PRibGlycinamid_synth_ATP-grasp"/>
</dbReference>
<dbReference type="EMBL" id="VLJN01000065">
    <property type="protein sequence ID" value="TWG79281.1"/>
    <property type="molecule type" value="Genomic_DNA"/>
</dbReference>
<keyword evidence="6 17" id="KW-0436">Ligase</keyword>
<dbReference type="GO" id="GO:0009113">
    <property type="term" value="P:purine nucleobase biosynthetic process"/>
    <property type="evidence" value="ECO:0007669"/>
    <property type="project" value="InterPro"/>
</dbReference>
<dbReference type="Gene3D" id="3.40.50.20">
    <property type="match status" value="1"/>
</dbReference>
<dbReference type="SUPFAM" id="SSF52440">
    <property type="entry name" value="PreATP-grasp domain"/>
    <property type="match status" value="1"/>
</dbReference>
<dbReference type="FunFam" id="3.30.470.20:FF:000031">
    <property type="entry name" value="Phosphoribosylamine--glycine ligase"/>
    <property type="match status" value="1"/>
</dbReference>
<proteinExistence type="inferred from homology"/>
<dbReference type="Gene3D" id="3.90.600.10">
    <property type="entry name" value="Phosphoribosylglycinamide synthetase, C-terminal domain"/>
    <property type="match status" value="1"/>
</dbReference>
<dbReference type="SMART" id="SM01209">
    <property type="entry name" value="GARS_A"/>
    <property type="match status" value="1"/>
</dbReference>
<dbReference type="Pfam" id="PF02844">
    <property type="entry name" value="GARS_N"/>
    <property type="match status" value="1"/>
</dbReference>
<dbReference type="AlphaFoldDB" id="A0A562B275"/>
<evidence type="ECO:0000256" key="1">
    <source>
        <dbReference type="ARBA" id="ARBA00001936"/>
    </source>
</evidence>
<keyword evidence="10 18" id="KW-0067">ATP-binding</keyword>
<dbReference type="HAMAP" id="MF_00138">
    <property type="entry name" value="GARS"/>
    <property type="match status" value="1"/>
</dbReference>
<gene>
    <name evidence="17" type="primary">purD</name>
    <name evidence="20" type="ORF">L602_000700000970</name>
</gene>
<evidence type="ECO:0000313" key="20">
    <source>
        <dbReference type="EMBL" id="TWG79281.1"/>
    </source>
</evidence>
<organism evidence="20 21">
    <name type="scientific">Cupriavidus gilardii J11</name>
    <dbReference type="NCBI Taxonomy" id="936133"/>
    <lineage>
        <taxon>Bacteria</taxon>
        <taxon>Pseudomonadati</taxon>
        <taxon>Pseudomonadota</taxon>
        <taxon>Betaproteobacteria</taxon>
        <taxon>Burkholderiales</taxon>
        <taxon>Burkholderiaceae</taxon>
        <taxon>Cupriavidus</taxon>
    </lineage>
</organism>
<comment type="catalytic activity">
    <reaction evidence="17">
        <text>5-phospho-beta-D-ribosylamine + glycine + ATP = N(1)-(5-phospho-beta-D-ribosyl)glycinamide + ADP + phosphate + H(+)</text>
        <dbReference type="Rhea" id="RHEA:17453"/>
        <dbReference type="ChEBI" id="CHEBI:15378"/>
        <dbReference type="ChEBI" id="CHEBI:30616"/>
        <dbReference type="ChEBI" id="CHEBI:43474"/>
        <dbReference type="ChEBI" id="CHEBI:57305"/>
        <dbReference type="ChEBI" id="CHEBI:58681"/>
        <dbReference type="ChEBI" id="CHEBI:143788"/>
        <dbReference type="ChEBI" id="CHEBI:456216"/>
        <dbReference type="EC" id="6.3.4.13"/>
    </reaction>
</comment>
<evidence type="ECO:0000256" key="16">
    <source>
        <dbReference type="ARBA" id="ARBA00079592"/>
    </source>
</evidence>
<comment type="pathway">
    <text evidence="3 17">Purine metabolism; IMP biosynthesis via de novo pathway; N(1)-(5-phospho-D-ribosyl)glycinamide from 5-phospho-alpha-D-ribose 1-diphosphate: step 2/2.</text>
</comment>
<keyword evidence="7" id="KW-0479">Metal-binding</keyword>
<dbReference type="Proteomes" id="UP000318141">
    <property type="component" value="Unassembled WGS sequence"/>
</dbReference>
<dbReference type="Gene3D" id="3.30.1490.20">
    <property type="entry name" value="ATP-grasp fold, A domain"/>
    <property type="match status" value="1"/>
</dbReference>
<dbReference type="SMART" id="SM01210">
    <property type="entry name" value="GARS_C"/>
    <property type="match status" value="1"/>
</dbReference>
<evidence type="ECO:0000256" key="7">
    <source>
        <dbReference type="ARBA" id="ARBA00022723"/>
    </source>
</evidence>
<reference evidence="20 21" key="1">
    <citation type="submission" date="2019-07" db="EMBL/GenBank/DDBJ databases">
        <title>Genome sequencing of lignin-degrading bacterial isolates.</title>
        <authorList>
            <person name="Gladden J."/>
        </authorList>
    </citation>
    <scope>NUCLEOTIDE SEQUENCE [LARGE SCALE GENOMIC DNA]</scope>
    <source>
        <strain evidence="20 21">J11</strain>
    </source>
</reference>
<dbReference type="InterPro" id="IPR000115">
    <property type="entry name" value="PRibGlycinamide_synth"/>
</dbReference>
<comment type="cofactor">
    <cofactor evidence="2">
        <name>Mg(2+)</name>
        <dbReference type="ChEBI" id="CHEBI:18420"/>
    </cofactor>
</comment>
<keyword evidence="9 17" id="KW-0658">Purine biosynthesis</keyword>
<dbReference type="PANTHER" id="PTHR43472:SF1">
    <property type="entry name" value="PHOSPHORIBOSYLAMINE--GLYCINE LIGASE, CHLOROPLASTIC"/>
    <property type="match status" value="1"/>
</dbReference>
<evidence type="ECO:0000256" key="13">
    <source>
        <dbReference type="ARBA" id="ARBA00038345"/>
    </source>
</evidence>
<comment type="cofactor">
    <cofactor evidence="1">
        <name>Mn(2+)</name>
        <dbReference type="ChEBI" id="CHEBI:29035"/>
    </cofactor>
</comment>
<dbReference type="GO" id="GO:0006189">
    <property type="term" value="P:'de novo' IMP biosynthetic process"/>
    <property type="evidence" value="ECO:0007669"/>
    <property type="project" value="UniProtKB-UniRule"/>
</dbReference>
<dbReference type="GO" id="GO:0046872">
    <property type="term" value="F:metal ion binding"/>
    <property type="evidence" value="ECO:0007669"/>
    <property type="project" value="UniProtKB-KW"/>
</dbReference>
<evidence type="ECO:0000256" key="9">
    <source>
        <dbReference type="ARBA" id="ARBA00022755"/>
    </source>
</evidence>
<dbReference type="InterPro" id="IPR011761">
    <property type="entry name" value="ATP-grasp"/>
</dbReference>
<evidence type="ECO:0000256" key="17">
    <source>
        <dbReference type="HAMAP-Rule" id="MF_00138"/>
    </source>
</evidence>
<dbReference type="InterPro" id="IPR011054">
    <property type="entry name" value="Rudment_hybrid_motif"/>
</dbReference>
<dbReference type="SUPFAM" id="SSF56059">
    <property type="entry name" value="Glutathione synthetase ATP-binding domain-like"/>
    <property type="match status" value="1"/>
</dbReference>
<evidence type="ECO:0000256" key="8">
    <source>
        <dbReference type="ARBA" id="ARBA00022741"/>
    </source>
</evidence>
<evidence type="ECO:0000256" key="18">
    <source>
        <dbReference type="PROSITE-ProRule" id="PRU00409"/>
    </source>
</evidence>
<keyword evidence="21" id="KW-1185">Reference proteome</keyword>
<keyword evidence="8 18" id="KW-0547">Nucleotide-binding</keyword>
<name>A0A562B275_9BURK</name>
<evidence type="ECO:0000259" key="19">
    <source>
        <dbReference type="PROSITE" id="PS50975"/>
    </source>
</evidence>
<evidence type="ECO:0000313" key="21">
    <source>
        <dbReference type="Proteomes" id="UP000318141"/>
    </source>
</evidence>
<dbReference type="InterPro" id="IPR020562">
    <property type="entry name" value="PRibGlycinamide_synth_N"/>
</dbReference>
<dbReference type="Gene3D" id="3.30.470.20">
    <property type="entry name" value="ATP-grasp fold, B domain"/>
    <property type="match status" value="1"/>
</dbReference>
<protein>
    <recommendedName>
        <fullName evidence="5 17">Phosphoribosylamine--glycine ligase</fullName>
        <ecNumber evidence="4 17">6.3.4.13</ecNumber>
    </recommendedName>
    <alternativeName>
        <fullName evidence="16 17">GARS</fullName>
    </alternativeName>
    <alternativeName>
        <fullName evidence="14 17">Glycinamide ribonucleotide synthetase</fullName>
    </alternativeName>
    <alternativeName>
        <fullName evidence="15 17">Phosphoribosylglycinamide synthetase</fullName>
    </alternativeName>
</protein>
<dbReference type="OrthoDB" id="9807240at2"/>
<sequence length="422" mass="44470">MKVLVVGSGGREHALAWKLAQSPKVQVVYVAPGNGGTALDKRLQNVPLSDPAELAGFAQREGVHFTVVGPEAPLAAGIVDVFRAQGLAIFGPTRAAAQLESSKDFAKAFMQRHGIPTAAYQTFTNAAEAHAYLDAQGAPIVIKADGLAAGKGVVVATTLEEAHAAVDMMLADNKLGDAGARVVIEEFLEGEEASFIVMVDGGNVLALATSQDHKRLLDADAGPNTGGMGAYSPAPVVTPALHARVLREIIVPTVRGMEKDGIPYTGFLYAGLMIDASGNPKTLEFNCRMGDPETQPIMARLKTDLFEIVEAAVNGKLDTVELEWDRRTALGVVLAAHGYPEAPRKGDLITGIPAETDDSVTFHAGTTLTDGKLLTSGGRVLCVVGLADTVKAAQRAAYATVAQIRFDGMQYRTDIGYRAIKR</sequence>
<dbReference type="InterPro" id="IPR037123">
    <property type="entry name" value="PRibGlycinamide_synth_C_sf"/>
</dbReference>
<dbReference type="SUPFAM" id="SSF51246">
    <property type="entry name" value="Rudiment single hybrid motif"/>
    <property type="match status" value="1"/>
</dbReference>
<dbReference type="FunFam" id="3.40.50.20:FF:000006">
    <property type="entry name" value="Phosphoribosylamine--glycine ligase, chloroplastic"/>
    <property type="match status" value="1"/>
</dbReference>
<evidence type="ECO:0000256" key="14">
    <source>
        <dbReference type="ARBA" id="ARBA00042242"/>
    </source>
</evidence>
<keyword evidence="11" id="KW-0460">Magnesium</keyword>
<evidence type="ECO:0000256" key="3">
    <source>
        <dbReference type="ARBA" id="ARBA00005174"/>
    </source>
</evidence>
<evidence type="ECO:0000256" key="15">
    <source>
        <dbReference type="ARBA" id="ARBA00042864"/>
    </source>
</evidence>
<evidence type="ECO:0000256" key="11">
    <source>
        <dbReference type="ARBA" id="ARBA00022842"/>
    </source>
</evidence>
<evidence type="ECO:0000256" key="10">
    <source>
        <dbReference type="ARBA" id="ARBA00022840"/>
    </source>
</evidence>
<dbReference type="GO" id="GO:0005524">
    <property type="term" value="F:ATP binding"/>
    <property type="evidence" value="ECO:0007669"/>
    <property type="project" value="UniProtKB-UniRule"/>
</dbReference>
<evidence type="ECO:0000256" key="5">
    <source>
        <dbReference type="ARBA" id="ARBA00020605"/>
    </source>
</evidence>
<dbReference type="NCBIfam" id="TIGR00877">
    <property type="entry name" value="purD"/>
    <property type="match status" value="1"/>
</dbReference>
<dbReference type="FunFam" id="3.30.1490.20:FF:000006">
    <property type="entry name" value="phosphoribosylamine--glycine ligase, chloroplastic-like"/>
    <property type="match status" value="1"/>
</dbReference>
<keyword evidence="12" id="KW-0464">Manganese</keyword>
<dbReference type="PROSITE" id="PS50975">
    <property type="entry name" value="ATP_GRASP"/>
    <property type="match status" value="1"/>
</dbReference>
<dbReference type="PANTHER" id="PTHR43472">
    <property type="entry name" value="PHOSPHORIBOSYLAMINE--GLYCINE LIGASE"/>
    <property type="match status" value="1"/>
</dbReference>
<evidence type="ECO:0000256" key="6">
    <source>
        <dbReference type="ARBA" id="ARBA00022598"/>
    </source>
</evidence>
<dbReference type="InterPro" id="IPR013815">
    <property type="entry name" value="ATP_grasp_subdomain_1"/>
</dbReference>
<dbReference type="InterPro" id="IPR020560">
    <property type="entry name" value="PRibGlycinamide_synth_C-dom"/>
</dbReference>